<feature type="transmembrane region" description="Helical" evidence="4">
    <location>
        <begin position="35"/>
        <end position="54"/>
    </location>
</feature>
<evidence type="ECO:0000256" key="2">
    <source>
        <dbReference type="ARBA" id="ARBA00012528"/>
    </source>
</evidence>
<feature type="domain" description="GGDEF" evidence="5">
    <location>
        <begin position="193"/>
        <end position="321"/>
    </location>
</feature>
<dbReference type="InterPro" id="IPR000160">
    <property type="entry name" value="GGDEF_dom"/>
</dbReference>
<accession>A0A8H2PKI1</accession>
<dbReference type="PROSITE" id="PS50887">
    <property type="entry name" value="GGDEF"/>
    <property type="match status" value="1"/>
</dbReference>
<dbReference type="Pfam" id="PF00990">
    <property type="entry name" value="GGDEF"/>
    <property type="match status" value="1"/>
</dbReference>
<gene>
    <name evidence="6" type="ORF">FCS21_06715</name>
</gene>
<dbReference type="Gene3D" id="3.30.70.270">
    <property type="match status" value="1"/>
</dbReference>
<keyword evidence="7" id="KW-1185">Reference proteome</keyword>
<comment type="catalytic activity">
    <reaction evidence="3">
        <text>2 GTP = 3',3'-c-di-GMP + 2 diphosphate</text>
        <dbReference type="Rhea" id="RHEA:24898"/>
        <dbReference type="ChEBI" id="CHEBI:33019"/>
        <dbReference type="ChEBI" id="CHEBI:37565"/>
        <dbReference type="ChEBI" id="CHEBI:58805"/>
        <dbReference type="EC" id="2.7.7.65"/>
    </reaction>
</comment>
<dbReference type="RefSeq" id="WP_138621714.1">
    <property type="nucleotide sequence ID" value="NZ_SZVP01000004.1"/>
</dbReference>
<dbReference type="OrthoDB" id="9812260at2"/>
<name>A0A8H2PKI1_9GAMM</name>
<evidence type="ECO:0000256" key="4">
    <source>
        <dbReference type="SAM" id="Phobius"/>
    </source>
</evidence>
<keyword evidence="4" id="KW-1133">Transmembrane helix</keyword>
<dbReference type="EMBL" id="SZVP01000004">
    <property type="protein sequence ID" value="TMM46008.1"/>
    <property type="molecule type" value="Genomic_DNA"/>
</dbReference>
<dbReference type="PANTHER" id="PTHR45138:SF9">
    <property type="entry name" value="DIGUANYLATE CYCLASE DGCM-RELATED"/>
    <property type="match status" value="1"/>
</dbReference>
<dbReference type="SUPFAM" id="SSF55073">
    <property type="entry name" value="Nucleotide cyclase"/>
    <property type="match status" value="1"/>
</dbReference>
<dbReference type="InterPro" id="IPR029787">
    <property type="entry name" value="Nucleotide_cyclase"/>
</dbReference>
<dbReference type="NCBIfam" id="TIGR00254">
    <property type="entry name" value="GGDEF"/>
    <property type="match status" value="1"/>
</dbReference>
<evidence type="ECO:0000259" key="5">
    <source>
        <dbReference type="PROSITE" id="PS50887"/>
    </source>
</evidence>
<keyword evidence="4" id="KW-0812">Transmembrane</keyword>
<dbReference type="InterPro" id="IPR043128">
    <property type="entry name" value="Rev_trsase/Diguanyl_cyclase"/>
</dbReference>
<comment type="caution">
    <text evidence="6">The sequence shown here is derived from an EMBL/GenBank/DDBJ whole genome shotgun (WGS) entry which is preliminary data.</text>
</comment>
<sequence length="321" mass="36087">MSKRTEREIVLLYMSALTAAVISPFVLIRFLSGDIVMAIADAIIVILMSIFFLYVYKTHKVALASLLMSLLLIAIIIAFITVHGLSIIYWYYPLVLAIFYLNHQRTAIILCVVSTVTITLLLYPTTNFAEVSVIFVSMLLTSIFSFVIFRSYKGVQAKLKLLATTDPLTSTGNRRALDSELNKAILSQERQKKTMCLILLDLDNFKKINDTYGHLIGDDILVTLTKLLVNNIRMLDTLYRYGGEEFIIAPLYVDLKTAAIIAEDMRAVVEEHVFTDDISMTLSLGVAQFNDKETPSQWIARADAALYIAKDSGRNKVYLAE</sequence>
<dbReference type="SMART" id="SM00267">
    <property type="entry name" value="GGDEF"/>
    <property type="match status" value="1"/>
</dbReference>
<feature type="transmembrane region" description="Helical" evidence="4">
    <location>
        <begin position="61"/>
        <end position="80"/>
    </location>
</feature>
<dbReference type="Proteomes" id="UP000307702">
    <property type="component" value="Unassembled WGS sequence"/>
</dbReference>
<dbReference type="PANTHER" id="PTHR45138">
    <property type="entry name" value="REGULATORY COMPONENTS OF SENSORY TRANSDUCTION SYSTEM"/>
    <property type="match status" value="1"/>
</dbReference>
<organism evidence="6 7">
    <name type="scientific">Colwellia ponticola</name>
    <dbReference type="NCBI Taxonomy" id="2304625"/>
    <lineage>
        <taxon>Bacteria</taxon>
        <taxon>Pseudomonadati</taxon>
        <taxon>Pseudomonadota</taxon>
        <taxon>Gammaproteobacteria</taxon>
        <taxon>Alteromonadales</taxon>
        <taxon>Colwelliaceae</taxon>
        <taxon>Colwellia</taxon>
    </lineage>
</organism>
<protein>
    <recommendedName>
        <fullName evidence="2">diguanylate cyclase</fullName>
        <ecNumber evidence="2">2.7.7.65</ecNumber>
    </recommendedName>
</protein>
<comment type="cofactor">
    <cofactor evidence="1">
        <name>Mg(2+)</name>
        <dbReference type="ChEBI" id="CHEBI:18420"/>
    </cofactor>
</comment>
<evidence type="ECO:0000313" key="6">
    <source>
        <dbReference type="EMBL" id="TMM46008.1"/>
    </source>
</evidence>
<dbReference type="AlphaFoldDB" id="A0A8H2PKI1"/>
<keyword evidence="4" id="KW-0472">Membrane</keyword>
<dbReference type="GO" id="GO:0052621">
    <property type="term" value="F:diguanylate cyclase activity"/>
    <property type="evidence" value="ECO:0007669"/>
    <property type="project" value="UniProtKB-EC"/>
</dbReference>
<dbReference type="InterPro" id="IPR050469">
    <property type="entry name" value="Diguanylate_Cyclase"/>
</dbReference>
<dbReference type="CDD" id="cd01949">
    <property type="entry name" value="GGDEF"/>
    <property type="match status" value="1"/>
</dbReference>
<feature type="transmembrane region" description="Helical" evidence="4">
    <location>
        <begin position="107"/>
        <end position="125"/>
    </location>
</feature>
<dbReference type="EC" id="2.7.7.65" evidence="2"/>
<evidence type="ECO:0000256" key="3">
    <source>
        <dbReference type="ARBA" id="ARBA00034247"/>
    </source>
</evidence>
<proteinExistence type="predicted"/>
<reference evidence="6 7" key="1">
    <citation type="submission" date="2019-05" db="EMBL/GenBank/DDBJ databases">
        <title>Colwellia ponticola sp. nov., isolated from seawater.</title>
        <authorList>
            <person name="Yoon J.-H."/>
        </authorList>
    </citation>
    <scope>NUCLEOTIDE SEQUENCE [LARGE SCALE GENOMIC DNA]</scope>
    <source>
        <strain evidence="6 7">OISW-25</strain>
    </source>
</reference>
<evidence type="ECO:0000256" key="1">
    <source>
        <dbReference type="ARBA" id="ARBA00001946"/>
    </source>
</evidence>
<dbReference type="FunFam" id="3.30.70.270:FF:000001">
    <property type="entry name" value="Diguanylate cyclase domain protein"/>
    <property type="match status" value="1"/>
</dbReference>
<evidence type="ECO:0000313" key="7">
    <source>
        <dbReference type="Proteomes" id="UP000307702"/>
    </source>
</evidence>
<feature type="transmembrane region" description="Helical" evidence="4">
    <location>
        <begin position="9"/>
        <end position="29"/>
    </location>
</feature>
<feature type="transmembrane region" description="Helical" evidence="4">
    <location>
        <begin position="131"/>
        <end position="152"/>
    </location>
</feature>